<gene>
    <name evidence="1" type="ORF">PMEA_00034577</name>
</gene>
<reference evidence="1 2" key="1">
    <citation type="submission" date="2022-05" db="EMBL/GenBank/DDBJ databases">
        <authorList>
            <consortium name="Genoscope - CEA"/>
            <person name="William W."/>
        </authorList>
    </citation>
    <scope>NUCLEOTIDE SEQUENCE [LARGE SCALE GENOMIC DNA]</scope>
</reference>
<accession>A0AAU9W4Y0</accession>
<name>A0AAU9W4Y0_9CNID</name>
<dbReference type="Proteomes" id="UP001159428">
    <property type="component" value="Unassembled WGS sequence"/>
</dbReference>
<comment type="caution">
    <text evidence="1">The sequence shown here is derived from an EMBL/GenBank/DDBJ whole genome shotgun (WGS) entry which is preliminary data.</text>
</comment>
<protein>
    <recommendedName>
        <fullName evidence="3">LAGLIDADG endonuclease</fullName>
    </recommendedName>
</protein>
<organism evidence="1 2">
    <name type="scientific">Pocillopora meandrina</name>
    <dbReference type="NCBI Taxonomy" id="46732"/>
    <lineage>
        <taxon>Eukaryota</taxon>
        <taxon>Metazoa</taxon>
        <taxon>Cnidaria</taxon>
        <taxon>Anthozoa</taxon>
        <taxon>Hexacorallia</taxon>
        <taxon>Scleractinia</taxon>
        <taxon>Astrocoeniina</taxon>
        <taxon>Pocilloporidae</taxon>
        <taxon>Pocillopora</taxon>
    </lineage>
</organism>
<keyword evidence="2" id="KW-1185">Reference proteome</keyword>
<evidence type="ECO:0000313" key="1">
    <source>
        <dbReference type="EMBL" id="CAH3104199.1"/>
    </source>
</evidence>
<dbReference type="EMBL" id="CALNXJ010000009">
    <property type="protein sequence ID" value="CAH3104199.1"/>
    <property type="molecule type" value="Genomic_DNA"/>
</dbReference>
<dbReference type="AlphaFoldDB" id="A0AAU9W4Y0"/>
<sequence length="122" mass="14111">MQSHCDTKDFLCLYLSGDGTPIRIFTPINHGNKLSGIRELAFIWIEACIVQSGKNLEGNSIMIDWFAFQGCNQEYLMPKLFSVFPRLDHTAIGRFIDTQNSRDFATWYFKPSSGRKRLHELF</sequence>
<evidence type="ECO:0008006" key="3">
    <source>
        <dbReference type="Google" id="ProtNLM"/>
    </source>
</evidence>
<evidence type="ECO:0000313" key="2">
    <source>
        <dbReference type="Proteomes" id="UP001159428"/>
    </source>
</evidence>
<proteinExistence type="predicted"/>